<evidence type="ECO:0000256" key="6">
    <source>
        <dbReference type="RuleBase" id="RU004355"/>
    </source>
</evidence>
<organism evidence="9 10">
    <name type="scientific">Viridibacillus arvi</name>
    <dbReference type="NCBI Taxonomy" id="263475"/>
    <lineage>
        <taxon>Bacteria</taxon>
        <taxon>Bacillati</taxon>
        <taxon>Bacillota</taxon>
        <taxon>Bacilli</taxon>
        <taxon>Bacillales</taxon>
        <taxon>Caryophanaceae</taxon>
        <taxon>Viridibacillus</taxon>
    </lineage>
</organism>
<protein>
    <recommendedName>
        <fullName evidence="5">Exodeoxyribonuclease 7 large subunit</fullName>
        <ecNumber evidence="5">3.1.11.6</ecNumber>
    </recommendedName>
    <alternativeName>
        <fullName evidence="5">Exodeoxyribonuclease VII large subunit</fullName>
        <shortName evidence="5">Exonuclease VII large subunit</shortName>
    </alternativeName>
</protein>
<evidence type="ECO:0000256" key="4">
    <source>
        <dbReference type="ARBA" id="ARBA00022839"/>
    </source>
</evidence>
<dbReference type="Pfam" id="PF13742">
    <property type="entry name" value="tRNA_anti_2"/>
    <property type="match status" value="1"/>
</dbReference>
<dbReference type="PANTHER" id="PTHR30008:SF0">
    <property type="entry name" value="EXODEOXYRIBONUCLEASE 7 LARGE SUBUNIT"/>
    <property type="match status" value="1"/>
</dbReference>
<comment type="catalytic activity">
    <reaction evidence="5 6">
        <text>Exonucleolytic cleavage in either 5'- to 3'- or 3'- to 5'-direction to yield nucleoside 5'-phosphates.</text>
        <dbReference type="EC" id="3.1.11.6"/>
    </reaction>
</comment>
<keyword evidence="10" id="KW-1185">Reference proteome</keyword>
<dbReference type="Pfam" id="PF02601">
    <property type="entry name" value="Exonuc_VII_L"/>
    <property type="match status" value="1"/>
</dbReference>
<evidence type="ECO:0000256" key="1">
    <source>
        <dbReference type="ARBA" id="ARBA00022490"/>
    </source>
</evidence>
<dbReference type="GeneID" id="301135757"/>
<dbReference type="AlphaFoldDB" id="A0A0M0LLZ7"/>
<dbReference type="GO" id="GO:0008855">
    <property type="term" value="F:exodeoxyribonuclease VII activity"/>
    <property type="evidence" value="ECO:0007669"/>
    <property type="project" value="UniProtKB-UniRule"/>
</dbReference>
<keyword evidence="1 5" id="KW-0963">Cytoplasm</keyword>
<evidence type="ECO:0000259" key="8">
    <source>
        <dbReference type="Pfam" id="PF13742"/>
    </source>
</evidence>
<dbReference type="STRING" id="263475.AMD00_06510"/>
<comment type="similarity">
    <text evidence="5 6">Belongs to the XseA family.</text>
</comment>
<evidence type="ECO:0000256" key="2">
    <source>
        <dbReference type="ARBA" id="ARBA00022722"/>
    </source>
</evidence>
<reference evidence="10" key="1">
    <citation type="submission" date="2015-08" db="EMBL/GenBank/DDBJ databases">
        <title>Fjat-10028 dsm 16317.</title>
        <authorList>
            <person name="Liu B."/>
            <person name="Wang J."/>
            <person name="Zhu Y."/>
            <person name="Liu G."/>
            <person name="Chen Q."/>
            <person name="Chen Z."/>
            <person name="Lan J."/>
            <person name="Che J."/>
            <person name="Ge C."/>
            <person name="Shi H."/>
            <person name="Pan Z."/>
            <person name="Liu X."/>
        </authorList>
    </citation>
    <scope>NUCLEOTIDE SEQUENCE [LARGE SCALE GENOMIC DNA]</scope>
    <source>
        <strain evidence="10">DSM 16317</strain>
    </source>
</reference>
<dbReference type="GO" id="GO:0006308">
    <property type="term" value="P:DNA catabolic process"/>
    <property type="evidence" value="ECO:0007669"/>
    <property type="project" value="UniProtKB-UniRule"/>
</dbReference>
<keyword evidence="4 5" id="KW-0269">Exonuclease</keyword>
<gene>
    <name evidence="5" type="primary">xseA</name>
    <name evidence="9" type="ORF">AMD00_06510</name>
</gene>
<dbReference type="RefSeq" id="WP_053416239.1">
    <property type="nucleotide sequence ID" value="NZ_LILB01000001.1"/>
</dbReference>
<comment type="caution">
    <text evidence="9">The sequence shown here is derived from an EMBL/GenBank/DDBJ whole genome shotgun (WGS) entry which is preliminary data.</text>
</comment>
<dbReference type="NCBIfam" id="TIGR00237">
    <property type="entry name" value="xseA"/>
    <property type="match status" value="1"/>
</dbReference>
<evidence type="ECO:0000313" key="10">
    <source>
        <dbReference type="Proteomes" id="UP000036867"/>
    </source>
</evidence>
<dbReference type="PATRIC" id="fig|263475.3.peg.1747"/>
<dbReference type="InterPro" id="IPR020579">
    <property type="entry name" value="Exonuc_VII_lsu_C"/>
</dbReference>
<dbReference type="HAMAP" id="MF_00378">
    <property type="entry name" value="Exonuc_7_L"/>
    <property type="match status" value="1"/>
</dbReference>
<feature type="domain" description="Exonuclease VII large subunit C-terminal" evidence="7">
    <location>
        <begin position="126"/>
        <end position="439"/>
    </location>
</feature>
<evidence type="ECO:0000259" key="7">
    <source>
        <dbReference type="Pfam" id="PF02601"/>
    </source>
</evidence>
<dbReference type="Proteomes" id="UP000036867">
    <property type="component" value="Unassembled WGS sequence"/>
</dbReference>
<dbReference type="CDD" id="cd04489">
    <property type="entry name" value="ExoVII_LU_OBF"/>
    <property type="match status" value="1"/>
</dbReference>
<dbReference type="GO" id="GO:0005737">
    <property type="term" value="C:cytoplasm"/>
    <property type="evidence" value="ECO:0007669"/>
    <property type="project" value="UniProtKB-SubCell"/>
</dbReference>
<dbReference type="InterPro" id="IPR025824">
    <property type="entry name" value="OB-fold_nuc-bd_dom"/>
</dbReference>
<feature type="domain" description="OB-fold nucleic acid binding" evidence="8">
    <location>
        <begin position="7"/>
        <end position="103"/>
    </location>
</feature>
<dbReference type="EMBL" id="LILB01000001">
    <property type="protein sequence ID" value="KOO52064.1"/>
    <property type="molecule type" value="Genomic_DNA"/>
</dbReference>
<dbReference type="EC" id="3.1.11.6" evidence="5"/>
<dbReference type="GO" id="GO:0009318">
    <property type="term" value="C:exodeoxyribonuclease VII complex"/>
    <property type="evidence" value="ECO:0007669"/>
    <property type="project" value="UniProtKB-UniRule"/>
</dbReference>
<sequence>MTSTPYLSVQALTKYIKKKFDADPHLRDVFVKGELSNVKKHTGSGHIYFTLKDEKTQIAAVMFAKSANRLKFVPENGMKVFIRGDVNVYEGSGRYQLYAVSMEPDGIGSLHIAFEQLQAKLLKEGLFDERHKKAIPTFPRKIGVVTAPTGAAIRDICTTITQHYALADVVIFPALVQGEQAAPSIVKAIQQANLMEEIDVLIVGRGGGSIEDLWAFNEEIVARAIFESDIPVISGVGHETDTTIADHVSDWRAATPTAAAKKAVPNSEDLMKHLLTRRSQLFQLTQSRIRHERSQLERLQKSYPIAYPDRLFRPFVEKLSRTDEQLQAQMTYYIKDKQAALQQLANRVQMNTPLQEVRYKQQHVARLSTQLDKSVVQSINKQQDAFKSIIRTLEALNPLTIMNRGYSIVYQDGKVVKSVQQLEEKQNLTIHFPDGQANAEITSITMKARGEE</sequence>
<comment type="subunit">
    <text evidence="5">Heterooligomer composed of large and small subunits.</text>
</comment>
<evidence type="ECO:0000313" key="9">
    <source>
        <dbReference type="EMBL" id="KOO52064.1"/>
    </source>
</evidence>
<comment type="function">
    <text evidence="5">Bidirectionally degrades single-stranded DNA into large acid-insoluble oligonucleotides, which are then degraded further into small acid-soluble oligonucleotides.</text>
</comment>
<name>A0A0M0LLZ7_9BACL</name>
<dbReference type="GO" id="GO:0003676">
    <property type="term" value="F:nucleic acid binding"/>
    <property type="evidence" value="ECO:0007669"/>
    <property type="project" value="InterPro"/>
</dbReference>
<dbReference type="InterPro" id="IPR003753">
    <property type="entry name" value="Exonuc_VII_L"/>
</dbReference>
<keyword evidence="2 5" id="KW-0540">Nuclease</keyword>
<dbReference type="PANTHER" id="PTHR30008">
    <property type="entry name" value="EXODEOXYRIBONUCLEASE 7 LARGE SUBUNIT"/>
    <property type="match status" value="1"/>
</dbReference>
<proteinExistence type="inferred from homology"/>
<comment type="subcellular location">
    <subcellularLocation>
        <location evidence="5 6">Cytoplasm</location>
    </subcellularLocation>
</comment>
<evidence type="ECO:0000256" key="3">
    <source>
        <dbReference type="ARBA" id="ARBA00022801"/>
    </source>
</evidence>
<dbReference type="OrthoDB" id="9802795at2"/>
<accession>A0A0M0LLZ7</accession>
<keyword evidence="3 5" id="KW-0378">Hydrolase</keyword>
<evidence type="ECO:0000256" key="5">
    <source>
        <dbReference type="HAMAP-Rule" id="MF_00378"/>
    </source>
</evidence>